<dbReference type="EMBL" id="JAEQMG010000072">
    <property type="protein sequence ID" value="MBK6088648.1"/>
    <property type="molecule type" value="Genomic_DNA"/>
</dbReference>
<dbReference type="AlphaFoldDB" id="A0A934U106"/>
<evidence type="ECO:0000313" key="3">
    <source>
        <dbReference type="Proteomes" id="UP000633365"/>
    </source>
</evidence>
<feature type="transmembrane region" description="Helical" evidence="1">
    <location>
        <begin position="151"/>
        <end position="172"/>
    </location>
</feature>
<feature type="transmembrane region" description="Helical" evidence="1">
    <location>
        <begin position="184"/>
        <end position="205"/>
    </location>
</feature>
<feature type="transmembrane region" description="Helical" evidence="1">
    <location>
        <begin position="54"/>
        <end position="75"/>
    </location>
</feature>
<reference evidence="2" key="1">
    <citation type="submission" date="2021-01" db="EMBL/GenBank/DDBJ databases">
        <title>Genome public.</title>
        <authorList>
            <person name="Liu C."/>
            <person name="Sun Q."/>
        </authorList>
    </citation>
    <scope>NUCLEOTIDE SEQUENCE</scope>
    <source>
        <strain evidence="2">M6</strain>
    </source>
</reference>
<dbReference type="PANTHER" id="PTHR41282">
    <property type="entry name" value="CONSERVED TRANSMEMBRANE PROTEIN-RELATED"/>
    <property type="match status" value="1"/>
</dbReference>
<comment type="caution">
    <text evidence="2">The sequence shown here is derived from an EMBL/GenBank/DDBJ whole genome shotgun (WGS) entry which is preliminary data.</text>
</comment>
<feature type="transmembrane region" description="Helical" evidence="1">
    <location>
        <begin position="258"/>
        <end position="283"/>
    </location>
</feature>
<dbReference type="InterPro" id="IPR010539">
    <property type="entry name" value="BaxI_1-like"/>
</dbReference>
<evidence type="ECO:0000256" key="1">
    <source>
        <dbReference type="SAM" id="Phobius"/>
    </source>
</evidence>
<keyword evidence="1" id="KW-0812">Transmembrane</keyword>
<dbReference type="RefSeq" id="WP_201427526.1">
    <property type="nucleotide sequence ID" value="NZ_JAEQMG010000072.1"/>
</dbReference>
<protein>
    <submittedName>
        <fullName evidence="2">Bax inhibitor-1/YccA family protein</fullName>
    </submittedName>
</protein>
<feature type="transmembrane region" description="Helical" evidence="1">
    <location>
        <begin position="95"/>
        <end position="114"/>
    </location>
</feature>
<dbReference type="Proteomes" id="UP000633365">
    <property type="component" value="Unassembled WGS sequence"/>
</dbReference>
<proteinExistence type="predicted"/>
<keyword evidence="1" id="KW-1133">Transmembrane helix</keyword>
<organism evidence="2 3">
    <name type="scientific">Ruminococcus difficilis</name>
    <dbReference type="NCBI Taxonomy" id="2763069"/>
    <lineage>
        <taxon>Bacteria</taxon>
        <taxon>Bacillati</taxon>
        <taxon>Bacillota</taxon>
        <taxon>Clostridia</taxon>
        <taxon>Eubacteriales</taxon>
        <taxon>Oscillospiraceae</taxon>
        <taxon>Ruminococcus</taxon>
    </lineage>
</organism>
<keyword evidence="1" id="KW-0472">Membrane</keyword>
<sequence length="288" mass="31914">MNSTNKNNTSSTAAKEKQSFFRSNPVINRLNKVEERAGYDEKAAGYGRITIKTAFFLLVTVAGMMAYLVMNATVFANQPQELAFNYKGFEVSTSFMQLGFFVGASILAIITQIISAFARPIIPVTGTIYSFCQGFVISFIVFTVIKGYEYLGLLALVITVAIVLTMGILYSAKIIKVTKKFRMVMLSLFVTMISVSIISFLGYLIPFTRPFVASILGNFWISLGLTIISIIIASLFLITDFATIDHVVTNKLPAKYEWSAAFGLAFTVLWIYVKILDLLIQIVGHSKN</sequence>
<evidence type="ECO:0000313" key="2">
    <source>
        <dbReference type="EMBL" id="MBK6088648.1"/>
    </source>
</evidence>
<feature type="transmembrane region" description="Helical" evidence="1">
    <location>
        <begin position="126"/>
        <end position="145"/>
    </location>
</feature>
<feature type="transmembrane region" description="Helical" evidence="1">
    <location>
        <begin position="211"/>
        <end position="238"/>
    </location>
</feature>
<dbReference type="Pfam" id="PF12811">
    <property type="entry name" value="BaxI_1"/>
    <property type="match status" value="1"/>
</dbReference>
<name>A0A934U106_9FIRM</name>
<gene>
    <name evidence="2" type="ORF">JKK62_08290</name>
</gene>
<dbReference type="PANTHER" id="PTHR41282:SF1">
    <property type="entry name" value="CONSERVED TRANSMEMBRANE PROTEIN-RELATED"/>
    <property type="match status" value="1"/>
</dbReference>
<accession>A0A934U106</accession>
<keyword evidence="3" id="KW-1185">Reference proteome</keyword>